<protein>
    <recommendedName>
        <fullName evidence="1">LarA-like N-terminal domain-containing protein</fullName>
    </recommendedName>
</protein>
<dbReference type="Gene3D" id="3.90.226.30">
    <property type="match status" value="2"/>
</dbReference>
<reference evidence="3" key="1">
    <citation type="journal article" date="2022" name="Int. J. Syst. Evol. Microbiol.">
        <title>Anaeromyxobacter oryzae sp. nov., Anaeromyxobacter diazotrophicus sp. nov. and Anaeromyxobacter paludicola sp. nov., isolated from paddy soils.</title>
        <authorList>
            <person name="Itoh H."/>
            <person name="Xu Z."/>
            <person name="Mise K."/>
            <person name="Masuda Y."/>
            <person name="Ushijima N."/>
            <person name="Hayakawa C."/>
            <person name="Shiratori Y."/>
            <person name="Senoo K."/>
        </authorList>
    </citation>
    <scope>NUCLEOTIDE SEQUENCE [LARGE SCALE GENOMIC DNA]</scope>
    <source>
        <strain evidence="3">Red630</strain>
    </source>
</reference>
<dbReference type="Proteomes" id="UP001162734">
    <property type="component" value="Chromosome"/>
</dbReference>
<organism evidence="2 3">
    <name type="scientific">Anaeromyxobacter paludicola</name>
    <dbReference type="NCBI Taxonomy" id="2918171"/>
    <lineage>
        <taxon>Bacteria</taxon>
        <taxon>Pseudomonadati</taxon>
        <taxon>Myxococcota</taxon>
        <taxon>Myxococcia</taxon>
        <taxon>Myxococcales</taxon>
        <taxon>Cystobacterineae</taxon>
        <taxon>Anaeromyxobacteraceae</taxon>
        <taxon>Anaeromyxobacter</taxon>
    </lineage>
</organism>
<gene>
    <name evidence="2" type="ORF">AMPC_22870</name>
</gene>
<evidence type="ECO:0000259" key="1">
    <source>
        <dbReference type="Pfam" id="PF09861"/>
    </source>
</evidence>
<dbReference type="InterPro" id="IPR018657">
    <property type="entry name" value="LarA-like_N"/>
</dbReference>
<name>A0ABM7XBC7_9BACT</name>
<dbReference type="Pfam" id="PF09861">
    <property type="entry name" value="Lar_N"/>
    <property type="match status" value="1"/>
</dbReference>
<dbReference type="RefSeq" id="WP_248340890.1">
    <property type="nucleotide sequence ID" value="NZ_AP025592.1"/>
</dbReference>
<evidence type="ECO:0000313" key="3">
    <source>
        <dbReference type="Proteomes" id="UP001162734"/>
    </source>
</evidence>
<proteinExistence type="predicted"/>
<keyword evidence="3" id="KW-1185">Reference proteome</keyword>
<evidence type="ECO:0000313" key="2">
    <source>
        <dbReference type="EMBL" id="BDG09174.1"/>
    </source>
</evidence>
<feature type="domain" description="LarA-like N-terminal" evidence="1">
    <location>
        <begin position="19"/>
        <end position="198"/>
    </location>
</feature>
<accession>A0ABM7XBC7</accession>
<dbReference type="PANTHER" id="PTHR33171">
    <property type="entry name" value="LAR_N DOMAIN-CONTAINING PROTEIN"/>
    <property type="match status" value="1"/>
</dbReference>
<dbReference type="InterPro" id="IPR048068">
    <property type="entry name" value="LarA-like"/>
</dbReference>
<dbReference type="Gene3D" id="3.40.50.11440">
    <property type="match status" value="1"/>
</dbReference>
<dbReference type="InterPro" id="IPR043166">
    <property type="entry name" value="LarA-like_C"/>
</dbReference>
<sequence>MAIALGYGRAPLVLPEGFGSEVLALPPPPAVDVERALEEALSRPVRSPPLRELAAQARRALVIVSDATRDEPRAALYAAARRELAALPDERIALAIATGTHGPAPLEALGLEEALRRHPVVNHDGRDAAAVVDVGRTARGTRVRVSRAALEADLVVVTGRVKPHYFAGWGGGAKGLFPGLGYVDDIRQNHLLKADPASSLGRADGNPCREDVEEAARLVKRPAFLLDVVELSGAVMGAVSGELVAAHREAVRLARPFCEARARKADVVVISAPLPVTASLYQASKLLPPAGAFLEDGGVVVLCAECPEGIGPGGPEVVNRAIFELGVRRYLPPRCAVLLVSGMAPEVVATSYAHYAPGLEAALSEALHIRGRDARVLVIPDGSDLVPAVG</sequence>
<dbReference type="EMBL" id="AP025592">
    <property type="protein sequence ID" value="BDG09174.1"/>
    <property type="molecule type" value="Genomic_DNA"/>
</dbReference>
<dbReference type="PANTHER" id="PTHR33171:SF17">
    <property type="entry name" value="LARA-LIKE N-TERMINAL DOMAIN-CONTAINING PROTEIN"/>
    <property type="match status" value="1"/>
</dbReference>